<keyword evidence="1" id="KW-1185">Reference proteome</keyword>
<dbReference type="AlphaFoldDB" id="A0A6J3M5L8"/>
<evidence type="ECO:0000313" key="1">
    <source>
        <dbReference type="Proteomes" id="UP000504637"/>
    </source>
</evidence>
<evidence type="ECO:0000313" key="2">
    <source>
        <dbReference type="RefSeq" id="XP_033460376.1"/>
    </source>
</evidence>
<organism evidence="2">
    <name type="scientific">Dissoconium aciculare CBS 342.82</name>
    <dbReference type="NCBI Taxonomy" id="1314786"/>
    <lineage>
        <taxon>Eukaryota</taxon>
        <taxon>Fungi</taxon>
        <taxon>Dikarya</taxon>
        <taxon>Ascomycota</taxon>
        <taxon>Pezizomycotina</taxon>
        <taxon>Dothideomycetes</taxon>
        <taxon>Dothideomycetidae</taxon>
        <taxon>Mycosphaerellales</taxon>
        <taxon>Dissoconiaceae</taxon>
        <taxon>Dissoconium</taxon>
    </lineage>
</organism>
<reference evidence="2" key="1">
    <citation type="submission" date="2020-01" db="EMBL/GenBank/DDBJ databases">
        <authorList>
            <consortium name="DOE Joint Genome Institute"/>
            <person name="Haridas S."/>
            <person name="Albert R."/>
            <person name="Binder M."/>
            <person name="Bloem J."/>
            <person name="Labutti K."/>
            <person name="Salamov A."/>
            <person name="Andreopoulos B."/>
            <person name="Baker S.E."/>
            <person name="Barry K."/>
            <person name="Bills G."/>
            <person name="Bluhm B.H."/>
            <person name="Cannon C."/>
            <person name="Castanera R."/>
            <person name="Culley D.E."/>
            <person name="Daum C."/>
            <person name="Ezra D."/>
            <person name="Gonzalez J.B."/>
            <person name="Henrissat B."/>
            <person name="Kuo A."/>
            <person name="Liang C."/>
            <person name="Lipzen A."/>
            <person name="Lutzoni F."/>
            <person name="Magnuson J."/>
            <person name="Mondo S."/>
            <person name="Nolan M."/>
            <person name="Ohm R."/>
            <person name="Pangilinan J."/>
            <person name="Park H.-J."/>
            <person name="Ramirez L."/>
            <person name="Alfaro M."/>
            <person name="Sun H."/>
            <person name="Tritt A."/>
            <person name="Yoshinaga Y."/>
            <person name="Zwiers L.-H."/>
            <person name="Turgeon B.G."/>
            <person name="Goodwin S.B."/>
            <person name="Spatafora J.W."/>
            <person name="Crous P.W."/>
            <person name="Grigoriev I.V."/>
        </authorList>
    </citation>
    <scope>NUCLEOTIDE SEQUENCE</scope>
    <source>
        <strain evidence="2">CBS 342.82</strain>
    </source>
</reference>
<reference evidence="2" key="3">
    <citation type="submission" date="2025-08" db="UniProtKB">
        <authorList>
            <consortium name="RefSeq"/>
        </authorList>
    </citation>
    <scope>IDENTIFICATION</scope>
    <source>
        <strain evidence="2">CBS 342.82</strain>
    </source>
</reference>
<name>A0A6J3M5L8_9PEZI</name>
<dbReference type="RefSeq" id="XP_033460376.1">
    <property type="nucleotide sequence ID" value="XM_033599547.1"/>
</dbReference>
<sequence length="152" mass="16961">MTIRRRQSSRSIDRLHPIQPFCSSRPLRDCHTLLVCTPTASVGLCHAGMDGLPLRGVCLICSLRGLGLSSFAYSFARTWARRLAHRPLAFHVRGRYAELLRPVGPSRSCLPGMHRSHRTSLPPETNRRAVHDRFSMLIIICLPDQSHALGGS</sequence>
<dbReference type="GeneID" id="54357346"/>
<reference evidence="2" key="2">
    <citation type="submission" date="2020-04" db="EMBL/GenBank/DDBJ databases">
        <authorList>
            <consortium name="NCBI Genome Project"/>
        </authorList>
    </citation>
    <scope>NUCLEOTIDE SEQUENCE</scope>
    <source>
        <strain evidence="2">CBS 342.82</strain>
    </source>
</reference>
<protein>
    <submittedName>
        <fullName evidence="2">Uncharacterized protein</fullName>
    </submittedName>
</protein>
<proteinExistence type="predicted"/>
<dbReference type="Proteomes" id="UP000504637">
    <property type="component" value="Unplaced"/>
</dbReference>
<accession>A0A6J3M5L8</accession>
<gene>
    <name evidence="2" type="ORF">K489DRAFT_193198</name>
</gene>